<evidence type="ECO:0000313" key="10">
    <source>
        <dbReference type="Proteomes" id="UP000470771"/>
    </source>
</evidence>
<dbReference type="SUPFAM" id="SSF88946">
    <property type="entry name" value="Sigma2 domain of RNA polymerase sigma factors"/>
    <property type="match status" value="1"/>
</dbReference>
<dbReference type="InterPro" id="IPR013249">
    <property type="entry name" value="RNA_pol_sigma70_r4_t2"/>
</dbReference>
<evidence type="ECO:0000256" key="3">
    <source>
        <dbReference type="ARBA" id="ARBA00023082"/>
    </source>
</evidence>
<gene>
    <name evidence="9" type="ORF">GQN54_05035</name>
</gene>
<dbReference type="PROSITE" id="PS01063">
    <property type="entry name" value="SIGMA70_ECF"/>
    <property type="match status" value="1"/>
</dbReference>
<dbReference type="GO" id="GO:0016987">
    <property type="term" value="F:sigma factor activity"/>
    <property type="evidence" value="ECO:0007669"/>
    <property type="project" value="UniProtKB-KW"/>
</dbReference>
<evidence type="ECO:0000259" key="7">
    <source>
        <dbReference type="Pfam" id="PF04542"/>
    </source>
</evidence>
<dbReference type="InterPro" id="IPR013325">
    <property type="entry name" value="RNA_pol_sigma_r2"/>
</dbReference>
<dbReference type="InterPro" id="IPR007627">
    <property type="entry name" value="RNA_pol_sigma70_r2"/>
</dbReference>
<dbReference type="NCBIfam" id="TIGR02937">
    <property type="entry name" value="sigma70-ECF"/>
    <property type="match status" value="1"/>
</dbReference>
<keyword evidence="2 6" id="KW-0805">Transcription regulation</keyword>
<dbReference type="InterPro" id="IPR014284">
    <property type="entry name" value="RNA_pol_sigma-70_dom"/>
</dbReference>
<accession>A0A6N9NFQ1</accession>
<evidence type="ECO:0000256" key="2">
    <source>
        <dbReference type="ARBA" id="ARBA00023015"/>
    </source>
</evidence>
<keyword evidence="3 6" id="KW-0731">Sigma factor</keyword>
<keyword evidence="5 6" id="KW-0804">Transcription</keyword>
<protein>
    <recommendedName>
        <fullName evidence="6">RNA polymerase sigma factor</fullName>
    </recommendedName>
</protein>
<dbReference type="Pfam" id="PF04542">
    <property type="entry name" value="Sigma70_r2"/>
    <property type="match status" value="1"/>
</dbReference>
<dbReference type="GO" id="GO:0003677">
    <property type="term" value="F:DNA binding"/>
    <property type="evidence" value="ECO:0007669"/>
    <property type="project" value="UniProtKB-KW"/>
</dbReference>
<dbReference type="CDD" id="cd06171">
    <property type="entry name" value="Sigma70_r4"/>
    <property type="match status" value="1"/>
</dbReference>
<feature type="domain" description="RNA polymerase sigma factor 70 region 4 type 2" evidence="8">
    <location>
        <begin position="121"/>
        <end position="171"/>
    </location>
</feature>
<evidence type="ECO:0000259" key="8">
    <source>
        <dbReference type="Pfam" id="PF08281"/>
    </source>
</evidence>
<dbReference type="Gene3D" id="1.10.1740.10">
    <property type="match status" value="1"/>
</dbReference>
<dbReference type="Gene3D" id="1.10.10.10">
    <property type="entry name" value="Winged helix-like DNA-binding domain superfamily/Winged helix DNA-binding domain"/>
    <property type="match status" value="1"/>
</dbReference>
<organism evidence="9 10">
    <name type="scientific">Acidiluteibacter ferrifornacis</name>
    <dbReference type="NCBI Taxonomy" id="2692424"/>
    <lineage>
        <taxon>Bacteria</taxon>
        <taxon>Pseudomonadati</taxon>
        <taxon>Bacteroidota</taxon>
        <taxon>Flavobacteriia</taxon>
        <taxon>Flavobacteriales</taxon>
        <taxon>Cryomorphaceae</taxon>
        <taxon>Acidiluteibacter</taxon>
    </lineage>
</organism>
<dbReference type="Pfam" id="PF08281">
    <property type="entry name" value="Sigma70_r4_2"/>
    <property type="match status" value="1"/>
</dbReference>
<proteinExistence type="inferred from homology"/>
<name>A0A6N9NFQ1_9FLAO</name>
<dbReference type="Proteomes" id="UP000470771">
    <property type="component" value="Unassembled WGS sequence"/>
</dbReference>
<evidence type="ECO:0000313" key="9">
    <source>
        <dbReference type="EMBL" id="NBG65468.1"/>
    </source>
</evidence>
<comment type="caution">
    <text evidence="9">The sequence shown here is derived from an EMBL/GenBank/DDBJ whole genome shotgun (WGS) entry which is preliminary data.</text>
</comment>
<evidence type="ECO:0000256" key="4">
    <source>
        <dbReference type="ARBA" id="ARBA00023125"/>
    </source>
</evidence>
<keyword evidence="10" id="KW-1185">Reference proteome</keyword>
<dbReference type="SUPFAM" id="SSF88659">
    <property type="entry name" value="Sigma3 and sigma4 domains of RNA polymerase sigma factors"/>
    <property type="match status" value="1"/>
</dbReference>
<evidence type="ECO:0000256" key="5">
    <source>
        <dbReference type="ARBA" id="ARBA00023163"/>
    </source>
</evidence>
<dbReference type="PANTHER" id="PTHR43133">
    <property type="entry name" value="RNA POLYMERASE ECF-TYPE SIGMA FACTO"/>
    <property type="match status" value="1"/>
</dbReference>
<reference evidence="9 10" key="1">
    <citation type="submission" date="2019-12" db="EMBL/GenBank/DDBJ databases">
        <authorList>
            <person name="Zhao J."/>
        </authorList>
    </citation>
    <scope>NUCLEOTIDE SEQUENCE [LARGE SCALE GENOMIC DNA]</scope>
    <source>
        <strain evidence="9 10">S-15</strain>
    </source>
</reference>
<dbReference type="PANTHER" id="PTHR43133:SF51">
    <property type="entry name" value="RNA POLYMERASE SIGMA FACTOR"/>
    <property type="match status" value="1"/>
</dbReference>
<sequence>MSDNKILELCLDNKSQSYGFNLLVRKYQKQLYFHIRKMVLVHEDADDVLQQTFIKAWKNITLFRGDSKLYTWLYRIASNACIDFLKNKKKHHHSDIDQIAESYLNALEEDPLFTGDDMEKEFQKALLTLPDKQRLVFNLKYFEELKYEEISQITGTSIGGLKASYHHAVEKVKEFIKQD</sequence>
<dbReference type="AlphaFoldDB" id="A0A6N9NFQ1"/>
<comment type="similarity">
    <text evidence="1 6">Belongs to the sigma-70 factor family. ECF subfamily.</text>
</comment>
<keyword evidence="4 6" id="KW-0238">DNA-binding</keyword>
<dbReference type="InterPro" id="IPR036388">
    <property type="entry name" value="WH-like_DNA-bd_sf"/>
</dbReference>
<dbReference type="EMBL" id="WWNE01000005">
    <property type="protein sequence ID" value="NBG65468.1"/>
    <property type="molecule type" value="Genomic_DNA"/>
</dbReference>
<dbReference type="InterPro" id="IPR013324">
    <property type="entry name" value="RNA_pol_sigma_r3/r4-like"/>
</dbReference>
<dbReference type="InterPro" id="IPR039425">
    <property type="entry name" value="RNA_pol_sigma-70-like"/>
</dbReference>
<dbReference type="InterPro" id="IPR000838">
    <property type="entry name" value="RNA_pol_sigma70_ECF_CS"/>
</dbReference>
<evidence type="ECO:0000256" key="1">
    <source>
        <dbReference type="ARBA" id="ARBA00010641"/>
    </source>
</evidence>
<dbReference type="GO" id="GO:0006352">
    <property type="term" value="P:DNA-templated transcription initiation"/>
    <property type="evidence" value="ECO:0007669"/>
    <property type="project" value="InterPro"/>
</dbReference>
<feature type="domain" description="RNA polymerase sigma-70 region 2" evidence="7">
    <location>
        <begin position="23"/>
        <end position="90"/>
    </location>
</feature>
<evidence type="ECO:0000256" key="6">
    <source>
        <dbReference type="RuleBase" id="RU000716"/>
    </source>
</evidence>